<evidence type="ECO:0000256" key="2">
    <source>
        <dbReference type="ARBA" id="ARBA00022786"/>
    </source>
</evidence>
<dbReference type="InterPro" id="IPR016135">
    <property type="entry name" value="UBQ-conjugating_enzyme/RWD"/>
</dbReference>
<dbReference type="Gene3D" id="3.10.110.10">
    <property type="entry name" value="Ubiquitin Conjugating Enzyme"/>
    <property type="match status" value="1"/>
</dbReference>
<proteinExistence type="predicted"/>
<dbReference type="Pfam" id="PF00179">
    <property type="entry name" value="UQ_con"/>
    <property type="match status" value="1"/>
</dbReference>
<dbReference type="PROSITE" id="PS50127">
    <property type="entry name" value="UBC_2"/>
    <property type="match status" value="1"/>
</dbReference>
<keyword evidence="3" id="KW-0067">ATP-binding</keyword>
<organism evidence="5 7">
    <name type="scientific">Pichia kudriavzevii</name>
    <name type="common">Yeast</name>
    <name type="synonym">Issatchenkia orientalis</name>
    <dbReference type="NCBI Taxonomy" id="4909"/>
    <lineage>
        <taxon>Eukaryota</taxon>
        <taxon>Fungi</taxon>
        <taxon>Dikarya</taxon>
        <taxon>Ascomycota</taxon>
        <taxon>Saccharomycotina</taxon>
        <taxon>Pichiomycetes</taxon>
        <taxon>Pichiales</taxon>
        <taxon>Pichiaceae</taxon>
        <taxon>Pichia</taxon>
    </lineage>
</organism>
<dbReference type="CDD" id="cd23812">
    <property type="entry name" value="UBCc_ScPEX4-like"/>
    <property type="match status" value="1"/>
</dbReference>
<dbReference type="GO" id="GO:0005524">
    <property type="term" value="F:ATP binding"/>
    <property type="evidence" value="ECO:0007669"/>
    <property type="project" value="UniProtKB-KW"/>
</dbReference>
<evidence type="ECO:0000256" key="3">
    <source>
        <dbReference type="ARBA" id="ARBA00022840"/>
    </source>
</evidence>
<reference evidence="7" key="1">
    <citation type="journal article" date="2014" name="Microb. Cell Fact.">
        <title>Exploiting Issatchenkia orientalis SD108 for succinic acid production.</title>
        <authorList>
            <person name="Xiao H."/>
            <person name="Shao Z."/>
            <person name="Jiang Y."/>
            <person name="Dole S."/>
            <person name="Zhao H."/>
        </authorList>
    </citation>
    <scope>NUCLEOTIDE SEQUENCE [LARGE SCALE GENOMIC DNA]</scope>
    <source>
        <strain evidence="7">SD108</strain>
    </source>
</reference>
<dbReference type="Proteomes" id="UP000029867">
    <property type="component" value="Unassembled WGS sequence"/>
</dbReference>
<reference evidence="5" key="2">
    <citation type="submission" date="2014-08" db="EMBL/GenBank/DDBJ databases">
        <title>Exploiting Issatchenkia orientalis SD108 for Succinic Acid Production.</title>
        <authorList>
            <person name="Xiao H."/>
            <person name="Shao Z."/>
            <person name="Jiang Y."/>
            <person name="Dole S."/>
            <person name="Zhao H."/>
        </authorList>
    </citation>
    <scope>NUCLEOTIDE SEQUENCE [LARGE SCALE GENOMIC DNA]</scope>
    <source>
        <strain evidence="5">SD108</strain>
    </source>
</reference>
<reference evidence="6" key="4">
    <citation type="submission" date="2017-01" db="EMBL/GenBank/DDBJ databases">
        <authorList>
            <person name="Mah S.A."/>
            <person name="Swanson W.J."/>
            <person name="Moy G.W."/>
            <person name="Vacquier V.D."/>
        </authorList>
    </citation>
    <scope>NUCLEOTIDE SEQUENCE [LARGE SCALE GENOMIC DNA]</scope>
    <source>
        <strain evidence="6">129</strain>
    </source>
</reference>
<dbReference type="AlphaFoldDB" id="A0A099NTR4"/>
<reference evidence="8" key="3">
    <citation type="journal article" date="2017" name="Genome Announc.">
        <title>Genome sequences of Cyberlindnera fabianii 65, Pichia kudriavzevii 129, and Saccharomyces cerevisiae 131 isolated from fermented masau fruits in Zimbabwe.</title>
        <authorList>
            <person name="van Rijswijck I.M.H."/>
            <person name="Derks M.F.L."/>
            <person name="Abee T."/>
            <person name="de Ridder D."/>
            <person name="Smid E.J."/>
        </authorList>
    </citation>
    <scope>NUCLEOTIDE SEQUENCE [LARGE SCALE GENOMIC DNA]</scope>
    <source>
        <strain evidence="8">129</strain>
    </source>
</reference>
<dbReference type="SUPFAM" id="SSF54495">
    <property type="entry name" value="UBC-like"/>
    <property type="match status" value="1"/>
</dbReference>
<dbReference type="EMBL" id="MQVM01000029">
    <property type="protein sequence ID" value="ONH71741.1"/>
    <property type="molecule type" value="Genomic_DNA"/>
</dbReference>
<dbReference type="InterPro" id="IPR000608">
    <property type="entry name" value="UBC"/>
</dbReference>
<dbReference type="HOGENOM" id="CLU_030988_13_0_1"/>
<dbReference type="EMBL" id="JQFK01000203">
    <property type="protein sequence ID" value="KGK35995.1"/>
    <property type="molecule type" value="Genomic_DNA"/>
</dbReference>
<keyword evidence="2" id="KW-0833">Ubl conjugation pathway</keyword>
<dbReference type="SMART" id="SM00212">
    <property type="entry name" value="UBCc"/>
    <property type="match status" value="1"/>
</dbReference>
<protein>
    <submittedName>
        <fullName evidence="6">Protein PEROXIN-4</fullName>
    </submittedName>
</protein>
<name>A0A099NTR4_PICKU</name>
<keyword evidence="1" id="KW-0547">Nucleotide-binding</keyword>
<sequence>MTTRRLLTELRNSKQLPESILELTPKGEDSLYEWTALIQPNKSSIYGGNNYRLSIHLPLEYPLEPPKIKFANPIPHSNIDLKTGDICLDILKSENWSPAWTLQTALLAVLVLLDHQEPDSPLNVDMANLCRLNDRLAMVSLINYYNFNNKE</sequence>
<evidence type="ECO:0000259" key="4">
    <source>
        <dbReference type="PROSITE" id="PS50127"/>
    </source>
</evidence>
<evidence type="ECO:0000256" key="1">
    <source>
        <dbReference type="ARBA" id="ARBA00022741"/>
    </source>
</evidence>
<dbReference type="InterPro" id="IPR050113">
    <property type="entry name" value="Ub_conjugating_enzyme"/>
</dbReference>
<dbReference type="PANTHER" id="PTHR24067">
    <property type="entry name" value="UBIQUITIN-CONJUGATING ENZYME E2"/>
    <property type="match status" value="1"/>
</dbReference>
<evidence type="ECO:0000313" key="5">
    <source>
        <dbReference type="EMBL" id="KGK35995.1"/>
    </source>
</evidence>
<evidence type="ECO:0000313" key="8">
    <source>
        <dbReference type="Proteomes" id="UP000189274"/>
    </source>
</evidence>
<comment type="caution">
    <text evidence="5">The sequence shown here is derived from an EMBL/GenBank/DDBJ whole genome shotgun (WGS) entry which is preliminary data.</text>
</comment>
<accession>A0A099NTR4</accession>
<dbReference type="eggNOG" id="KOG0417">
    <property type="taxonomic scope" value="Eukaryota"/>
</dbReference>
<dbReference type="VEuPathDB" id="FungiDB:C5L36_0E05280"/>
<evidence type="ECO:0000313" key="6">
    <source>
        <dbReference type="EMBL" id="ONH71741.1"/>
    </source>
</evidence>
<dbReference type="Proteomes" id="UP000189274">
    <property type="component" value="Unassembled WGS sequence"/>
</dbReference>
<feature type="domain" description="UBC core" evidence="4">
    <location>
        <begin position="1"/>
        <end position="151"/>
    </location>
</feature>
<evidence type="ECO:0000313" key="7">
    <source>
        <dbReference type="Proteomes" id="UP000029867"/>
    </source>
</evidence>
<gene>
    <name evidence="6" type="ORF">BOH78_4294</name>
    <name evidence="5" type="ORF">JL09_g4854</name>
</gene>